<dbReference type="GO" id="GO:0006538">
    <property type="term" value="P:L-glutamate catabolic process"/>
    <property type="evidence" value="ECO:0007669"/>
    <property type="project" value="TreeGrafter"/>
</dbReference>
<dbReference type="InterPro" id="IPR006095">
    <property type="entry name" value="Glu/Leu/Phe/Val/Trp_DH"/>
</dbReference>
<proteinExistence type="inferred from homology"/>
<comment type="caution">
    <text evidence="5">The sequence shown here is derived from an EMBL/GenBank/DDBJ whole genome shotgun (WGS) entry which is preliminary data.</text>
</comment>
<dbReference type="PANTHER" id="PTHR11606:SF13">
    <property type="entry name" value="GLUTAMATE DEHYDROGENASE 1, MITOCHONDRIAL"/>
    <property type="match status" value="1"/>
</dbReference>
<sequence length="500" mass="54385">MLAKTLTDLKKQAEQSFLAGAQFRVLKALTQIARDDKKIKLNQAVTSRILYPSFTAELSFPVTFKGVTYMIMGLRSWFDDAKPFKPGQIVKGGIRYLGVEGLGDKVKTIKDIDAARQLALDDVFALGLEMLVKNSGVNFSKVLKHSGFTKKHPRAKGLAVRGGSKGVLIGPRSSYLPDHNQFVWKVLAEFGYQLGLKGVVGWDRDVPAGDIATTGKVAGHSVMDGFVDGYARAVKDLKLKMPRNLVVGVITGKTPDRKYLGNKARAAATGFGTAVALKAWMEDKKIKPSELKVVFDGAGNAALPAASLLVSQGIQVLGLTDSRSVILKPDGLTVKDLAQIGQTKAKRGSLSDWAKTQKGKVKVLAGKEKLWSQSGMNVLFVSSQERVVNRHNVKFLPRNLLIVDGANGPVTPLAEEILPKMGIDHLTGSFANSGGVAGSLIEWAANVARTSVNQKDSQTMIEWSIRTTYKQMRQLIKKGTVNSLADAFYYLAVKRIIERY</sequence>
<keyword evidence="2 3" id="KW-0560">Oxidoreductase</keyword>
<dbReference type="EMBL" id="LCNT01000007">
    <property type="protein sequence ID" value="KKU60803.1"/>
    <property type="molecule type" value="Genomic_DNA"/>
</dbReference>
<dbReference type="PRINTS" id="PR00082">
    <property type="entry name" value="GLFDHDRGNASE"/>
</dbReference>
<dbReference type="InterPro" id="IPR046346">
    <property type="entry name" value="Aminoacid_DH-like_N_sf"/>
</dbReference>
<dbReference type="PANTHER" id="PTHR11606">
    <property type="entry name" value="GLUTAMATE DEHYDROGENASE"/>
    <property type="match status" value="1"/>
</dbReference>
<evidence type="ECO:0000256" key="2">
    <source>
        <dbReference type="ARBA" id="ARBA00023002"/>
    </source>
</evidence>
<name>A0A0G1U384_9BACT</name>
<evidence type="ECO:0000313" key="6">
    <source>
        <dbReference type="Proteomes" id="UP000033860"/>
    </source>
</evidence>
<dbReference type="GO" id="GO:0004352">
    <property type="term" value="F:glutamate dehydrogenase (NAD+) activity"/>
    <property type="evidence" value="ECO:0007669"/>
    <property type="project" value="TreeGrafter"/>
</dbReference>
<dbReference type="Proteomes" id="UP000033860">
    <property type="component" value="Unassembled WGS sequence"/>
</dbReference>
<organism evidence="5 6">
    <name type="scientific">Candidatus Beckwithbacteria bacterium GW2011_GWB1_47_15</name>
    <dbReference type="NCBI Taxonomy" id="1618371"/>
    <lineage>
        <taxon>Bacteria</taxon>
        <taxon>Candidatus Beckwithiibacteriota</taxon>
    </lineage>
</organism>
<dbReference type="Gene3D" id="3.40.50.10860">
    <property type="entry name" value="Leucine Dehydrogenase, chain A, domain 1"/>
    <property type="match status" value="1"/>
</dbReference>
<dbReference type="SMART" id="SM00839">
    <property type="entry name" value="ELFV_dehydrog"/>
    <property type="match status" value="1"/>
</dbReference>
<dbReference type="Pfam" id="PF00208">
    <property type="entry name" value="ELFV_dehydrog"/>
    <property type="match status" value="1"/>
</dbReference>
<accession>A0A0G1U384</accession>
<gene>
    <name evidence="5" type="ORF">UX85_C0007G0090</name>
</gene>
<evidence type="ECO:0000259" key="4">
    <source>
        <dbReference type="SMART" id="SM00839"/>
    </source>
</evidence>
<protein>
    <submittedName>
        <fullName evidence="5">Glutamate dehydrogenase</fullName>
    </submittedName>
</protein>
<dbReference type="Gene3D" id="3.40.50.720">
    <property type="entry name" value="NAD(P)-binding Rossmann-like Domain"/>
    <property type="match status" value="1"/>
</dbReference>
<reference evidence="5 6" key="1">
    <citation type="journal article" date="2015" name="Nature">
        <title>rRNA introns, odd ribosomes, and small enigmatic genomes across a large radiation of phyla.</title>
        <authorList>
            <person name="Brown C.T."/>
            <person name="Hug L.A."/>
            <person name="Thomas B.C."/>
            <person name="Sharon I."/>
            <person name="Castelle C.J."/>
            <person name="Singh A."/>
            <person name="Wilkins M.J."/>
            <person name="Williams K.H."/>
            <person name="Banfield J.F."/>
        </authorList>
    </citation>
    <scope>NUCLEOTIDE SEQUENCE [LARGE SCALE GENOMIC DNA]</scope>
</reference>
<dbReference type="SUPFAM" id="SSF53223">
    <property type="entry name" value="Aminoacid dehydrogenase-like, N-terminal domain"/>
    <property type="match status" value="1"/>
</dbReference>
<dbReference type="InterPro" id="IPR036291">
    <property type="entry name" value="NAD(P)-bd_dom_sf"/>
</dbReference>
<evidence type="ECO:0000256" key="1">
    <source>
        <dbReference type="ARBA" id="ARBA00006382"/>
    </source>
</evidence>
<dbReference type="SUPFAM" id="SSF51735">
    <property type="entry name" value="NAD(P)-binding Rossmann-fold domains"/>
    <property type="match status" value="1"/>
</dbReference>
<dbReference type="AlphaFoldDB" id="A0A0G1U384"/>
<evidence type="ECO:0000313" key="5">
    <source>
        <dbReference type="EMBL" id="KKU60803.1"/>
    </source>
</evidence>
<dbReference type="InterPro" id="IPR006096">
    <property type="entry name" value="Glu/Leu/Phe/Val/Trp_DH_C"/>
</dbReference>
<comment type="similarity">
    <text evidence="1 3">Belongs to the Glu/Leu/Phe/Val dehydrogenases family.</text>
</comment>
<feature type="domain" description="Glutamate/phenylalanine/leucine/valine/L-tryptophan dehydrogenase C-terminal" evidence="4">
    <location>
        <begin position="262"/>
        <end position="499"/>
    </location>
</feature>
<evidence type="ECO:0000256" key="3">
    <source>
        <dbReference type="RuleBase" id="RU004417"/>
    </source>
</evidence>